<sequence>MTARYLSLKEVTKRLGVTNAAAYRLPEPDALIESTHGWKPETIDAWNKACPGRGVVGGSSSPRKHKTE</sequence>
<evidence type="ECO:0008006" key="4">
    <source>
        <dbReference type="Google" id="ProtNLM"/>
    </source>
</evidence>
<gene>
    <name evidence="2" type="ORF">OB951_08865</name>
</gene>
<dbReference type="RefSeq" id="WP_033500449.1">
    <property type="nucleotide sequence ID" value="NZ_CP169559.1"/>
</dbReference>
<dbReference type="Proteomes" id="UP001161916">
    <property type="component" value="Unassembled WGS sequence"/>
</dbReference>
<evidence type="ECO:0000313" key="2">
    <source>
        <dbReference type="EMBL" id="MDH7890699.1"/>
    </source>
</evidence>
<reference evidence="2" key="2">
    <citation type="journal article" date="2023" name="Gut Microbes">
        <title>Characterization of Bifidobacterium kashiwanohense that utilizes both milk- and plant-derived oligosaccharides.</title>
        <authorList>
            <person name="Orihara K."/>
            <person name="Yahagi K."/>
            <person name="Saito Y."/>
            <person name="Watanabe Y."/>
            <person name="Sasai T."/>
            <person name="Hara T."/>
            <person name="Tsukuda N."/>
            <person name="Oki K."/>
            <person name="Fujimoto J."/>
            <person name="Matsuki T."/>
        </authorList>
    </citation>
    <scope>NUCLEOTIDE SEQUENCE</scope>
    <source>
        <strain evidence="2">YIT 13062</strain>
    </source>
</reference>
<organism evidence="2 3">
    <name type="scientific">Bifidobacterium catenulatum subsp. kashiwanohense</name>
    <dbReference type="NCBI Taxonomy" id="630129"/>
    <lineage>
        <taxon>Bacteria</taxon>
        <taxon>Bacillati</taxon>
        <taxon>Actinomycetota</taxon>
        <taxon>Actinomycetes</taxon>
        <taxon>Bifidobacteriales</taxon>
        <taxon>Bifidobacteriaceae</taxon>
        <taxon>Bifidobacterium</taxon>
    </lineage>
</organism>
<evidence type="ECO:0000256" key="1">
    <source>
        <dbReference type="SAM" id="MobiDB-lite"/>
    </source>
</evidence>
<reference evidence="2" key="1">
    <citation type="submission" date="2022-09" db="EMBL/GenBank/DDBJ databases">
        <authorList>
            <person name="Orihara K."/>
        </authorList>
    </citation>
    <scope>NUCLEOTIDE SEQUENCE</scope>
    <source>
        <strain evidence="2">YIT 13062</strain>
    </source>
</reference>
<protein>
    <recommendedName>
        <fullName evidence="4">Gp28 phagic protein</fullName>
    </recommendedName>
</protein>
<evidence type="ECO:0000313" key="3">
    <source>
        <dbReference type="Proteomes" id="UP001161916"/>
    </source>
</evidence>
<accession>A0AA43P880</accession>
<comment type="caution">
    <text evidence="2">The sequence shown here is derived from an EMBL/GenBank/DDBJ whole genome shotgun (WGS) entry which is preliminary data.</text>
</comment>
<proteinExistence type="predicted"/>
<dbReference type="AlphaFoldDB" id="A0AA43P880"/>
<dbReference type="EMBL" id="JAOPMH010000011">
    <property type="protein sequence ID" value="MDH7890699.1"/>
    <property type="molecule type" value="Genomic_DNA"/>
</dbReference>
<feature type="region of interest" description="Disordered" evidence="1">
    <location>
        <begin position="49"/>
        <end position="68"/>
    </location>
</feature>
<name>A0AA43P880_9BIFI</name>